<protein>
    <submittedName>
        <fullName evidence="2">DUF1266 domain-containing protein</fullName>
    </submittedName>
</protein>
<keyword evidence="3" id="KW-1185">Reference proteome</keyword>
<dbReference type="PROSITE" id="PS51257">
    <property type="entry name" value="PROKAR_LIPOPROTEIN"/>
    <property type="match status" value="1"/>
</dbReference>
<sequence length="283" mass="32024">MTQKKTFQQAMISITLLALSLIIITGCKNQSSKTDTKSNSTTLRDDTLKGFLLAGVYFVQGYGGAIPFMDKVKDDINKNAAQKDFLTMLDTAYHHYFIYPYPRSIAEKVDARNTLSSWFQINNQNDFYSFLASLKDSGFQAHYLVCRKALDDNGGLNADISKINFAKYNLPKGSEILLKFIKDHYNKFSSSGIKAWNIGLYVYTVCLGYGAEYIDAQNGKSIIVQMLEEAQKDYPDWKTYYNDFMLGRQFAGTDPSANAAYQKTIDGMLQGDYSAYKYLPLQQ</sequence>
<evidence type="ECO:0000259" key="1">
    <source>
        <dbReference type="Pfam" id="PF06889"/>
    </source>
</evidence>
<reference evidence="2 3" key="1">
    <citation type="submission" date="2018-09" db="EMBL/GenBank/DDBJ databases">
        <title>Arachidicoccus sp. nov., a bacterium isolated from soil.</title>
        <authorList>
            <person name="Weon H.-Y."/>
            <person name="Kwon S.-W."/>
            <person name="Lee S.A."/>
        </authorList>
    </citation>
    <scope>NUCLEOTIDE SEQUENCE [LARGE SCALE GENOMIC DNA]</scope>
    <source>
        <strain evidence="2 3">KIS59-12</strain>
    </source>
</reference>
<feature type="domain" description="DUF1266" evidence="1">
    <location>
        <begin position="115"/>
        <end position="280"/>
    </location>
</feature>
<dbReference type="AlphaFoldDB" id="A0A386HSP8"/>
<evidence type="ECO:0000313" key="3">
    <source>
        <dbReference type="Proteomes" id="UP000266118"/>
    </source>
</evidence>
<dbReference type="OrthoDB" id="1014676at2"/>
<accession>A0A386HSP8</accession>
<organism evidence="2 3">
    <name type="scientific">Arachidicoccus soli</name>
    <dbReference type="NCBI Taxonomy" id="2341117"/>
    <lineage>
        <taxon>Bacteria</taxon>
        <taxon>Pseudomonadati</taxon>
        <taxon>Bacteroidota</taxon>
        <taxon>Chitinophagia</taxon>
        <taxon>Chitinophagales</taxon>
        <taxon>Chitinophagaceae</taxon>
        <taxon>Arachidicoccus</taxon>
    </lineage>
</organism>
<dbReference type="KEGG" id="ark:D6B99_14405"/>
<dbReference type="EMBL" id="CP032489">
    <property type="protein sequence ID" value="AYD48689.1"/>
    <property type="molecule type" value="Genomic_DNA"/>
</dbReference>
<evidence type="ECO:0000313" key="2">
    <source>
        <dbReference type="EMBL" id="AYD48689.1"/>
    </source>
</evidence>
<dbReference type="RefSeq" id="WP_119989681.1">
    <property type="nucleotide sequence ID" value="NZ_CP032489.1"/>
</dbReference>
<dbReference type="Pfam" id="PF06889">
    <property type="entry name" value="DUF1266"/>
    <property type="match status" value="1"/>
</dbReference>
<gene>
    <name evidence="2" type="ORF">D6B99_14405</name>
</gene>
<proteinExistence type="predicted"/>
<dbReference type="InterPro" id="IPR009677">
    <property type="entry name" value="DUF1266"/>
</dbReference>
<name>A0A386HSP8_9BACT</name>
<dbReference type="Proteomes" id="UP000266118">
    <property type="component" value="Chromosome"/>
</dbReference>